<sequence length="232" mass="25522">MTLCHGFDCRIPLGLCLQEKYHTLFRPAIDVMWKQTGSKYLSDITELPNKVLHFYFAVTKDYLALLRHLLQIKCASVLCAWVIAIFSFHQLAARSSSPSSRAASRTSVDALFTPTLLPAATAMMDAAVKHLLPHLDIPAGAAQFSPGLLVNTTSLLGKRSAGSDACTDWCVALWITCRHFSLILTPAGWANTFYFIDPVRGMAVVFGTQLSPPMDDTLVRLEQELYAGDDAN</sequence>
<dbReference type="Proteomes" id="UP001219525">
    <property type="component" value="Unassembled WGS sequence"/>
</dbReference>
<dbReference type="Gene3D" id="3.40.710.10">
    <property type="entry name" value="DD-peptidase/beta-lactamase superfamily"/>
    <property type="match status" value="1"/>
</dbReference>
<proteinExistence type="predicted"/>
<dbReference type="InterPro" id="IPR012338">
    <property type="entry name" value="Beta-lactam/transpept-like"/>
</dbReference>
<gene>
    <name evidence="1" type="ORF">GGX14DRAFT_389462</name>
</gene>
<dbReference type="AlphaFoldDB" id="A0AAD6VWM2"/>
<reference evidence="1" key="1">
    <citation type="submission" date="2023-03" db="EMBL/GenBank/DDBJ databases">
        <title>Massive genome expansion in bonnet fungi (Mycena s.s.) driven by repeated elements and novel gene families across ecological guilds.</title>
        <authorList>
            <consortium name="Lawrence Berkeley National Laboratory"/>
            <person name="Harder C.B."/>
            <person name="Miyauchi S."/>
            <person name="Viragh M."/>
            <person name="Kuo A."/>
            <person name="Thoen E."/>
            <person name="Andreopoulos B."/>
            <person name="Lu D."/>
            <person name="Skrede I."/>
            <person name="Drula E."/>
            <person name="Henrissat B."/>
            <person name="Morin E."/>
            <person name="Kohler A."/>
            <person name="Barry K."/>
            <person name="LaButti K."/>
            <person name="Morin E."/>
            <person name="Salamov A."/>
            <person name="Lipzen A."/>
            <person name="Mereny Z."/>
            <person name="Hegedus B."/>
            <person name="Baldrian P."/>
            <person name="Stursova M."/>
            <person name="Weitz H."/>
            <person name="Taylor A."/>
            <person name="Grigoriev I.V."/>
            <person name="Nagy L.G."/>
            <person name="Martin F."/>
            <person name="Kauserud H."/>
        </authorList>
    </citation>
    <scope>NUCLEOTIDE SEQUENCE</scope>
    <source>
        <strain evidence="1">9144</strain>
    </source>
</reference>
<organism evidence="1 2">
    <name type="scientific">Mycena pura</name>
    <dbReference type="NCBI Taxonomy" id="153505"/>
    <lineage>
        <taxon>Eukaryota</taxon>
        <taxon>Fungi</taxon>
        <taxon>Dikarya</taxon>
        <taxon>Basidiomycota</taxon>
        <taxon>Agaricomycotina</taxon>
        <taxon>Agaricomycetes</taxon>
        <taxon>Agaricomycetidae</taxon>
        <taxon>Agaricales</taxon>
        <taxon>Marasmiineae</taxon>
        <taxon>Mycenaceae</taxon>
        <taxon>Mycena</taxon>
    </lineage>
</organism>
<evidence type="ECO:0008006" key="3">
    <source>
        <dbReference type="Google" id="ProtNLM"/>
    </source>
</evidence>
<comment type="caution">
    <text evidence="1">The sequence shown here is derived from an EMBL/GenBank/DDBJ whole genome shotgun (WGS) entry which is preliminary data.</text>
</comment>
<keyword evidence="2" id="KW-1185">Reference proteome</keyword>
<protein>
    <recommendedName>
        <fullName evidence="3">Beta-lactamase-related domain-containing protein</fullName>
    </recommendedName>
</protein>
<name>A0AAD6VWM2_9AGAR</name>
<evidence type="ECO:0000313" key="2">
    <source>
        <dbReference type="Proteomes" id="UP001219525"/>
    </source>
</evidence>
<accession>A0AAD6VWM2</accession>
<dbReference type="EMBL" id="JARJCW010000010">
    <property type="protein sequence ID" value="KAJ7220078.1"/>
    <property type="molecule type" value="Genomic_DNA"/>
</dbReference>
<evidence type="ECO:0000313" key="1">
    <source>
        <dbReference type="EMBL" id="KAJ7220078.1"/>
    </source>
</evidence>